<evidence type="ECO:0000313" key="5">
    <source>
        <dbReference type="EMBL" id="WMD22328.1"/>
    </source>
</evidence>
<dbReference type="EMBL" id="CP132976">
    <property type="protein sequence ID" value="WMD22328.1"/>
    <property type="molecule type" value="Genomic_DNA"/>
</dbReference>
<dbReference type="InterPro" id="IPR006143">
    <property type="entry name" value="RND_pump_MFP"/>
</dbReference>
<dbReference type="PANTHER" id="PTHR30469">
    <property type="entry name" value="MULTIDRUG RESISTANCE PROTEIN MDTA"/>
    <property type="match status" value="1"/>
</dbReference>
<dbReference type="Gene3D" id="2.40.50.100">
    <property type="match status" value="1"/>
</dbReference>
<keyword evidence="2" id="KW-0812">Transmembrane</keyword>
<dbReference type="Gene3D" id="2.40.420.20">
    <property type="match status" value="1"/>
</dbReference>
<dbReference type="Pfam" id="PF25954">
    <property type="entry name" value="Beta-barrel_RND_2"/>
    <property type="match status" value="1"/>
</dbReference>
<feature type="domain" description="Multidrug resistance protein MdtA-like barrel-sandwich hybrid" evidence="3">
    <location>
        <begin position="85"/>
        <end position="212"/>
    </location>
</feature>
<dbReference type="InterPro" id="IPR058625">
    <property type="entry name" value="MdtA-like_BSH"/>
</dbReference>
<dbReference type="PANTHER" id="PTHR30469:SF29">
    <property type="entry name" value="BLR2860 PROTEIN"/>
    <property type="match status" value="1"/>
</dbReference>
<evidence type="ECO:0000259" key="4">
    <source>
        <dbReference type="Pfam" id="PF25954"/>
    </source>
</evidence>
<dbReference type="SUPFAM" id="SSF111369">
    <property type="entry name" value="HlyD-like secretion proteins"/>
    <property type="match status" value="1"/>
</dbReference>
<accession>A0ABY9M5P8</accession>
<evidence type="ECO:0000256" key="2">
    <source>
        <dbReference type="SAM" id="Phobius"/>
    </source>
</evidence>
<feature type="domain" description="CusB-like beta-barrel" evidence="4">
    <location>
        <begin position="219"/>
        <end position="290"/>
    </location>
</feature>
<feature type="transmembrane region" description="Helical" evidence="2">
    <location>
        <begin position="21"/>
        <end position="38"/>
    </location>
</feature>
<dbReference type="RefSeq" id="WP_306947062.1">
    <property type="nucleotide sequence ID" value="NZ_CP132976.1"/>
</dbReference>
<comment type="similarity">
    <text evidence="1">Belongs to the membrane fusion protein (MFP) (TC 8.A.1) family.</text>
</comment>
<dbReference type="Gene3D" id="1.10.287.470">
    <property type="entry name" value="Helix hairpin bin"/>
    <property type="match status" value="1"/>
</dbReference>
<proteinExistence type="inferred from homology"/>
<keyword evidence="2" id="KW-1133">Transmembrane helix</keyword>
<organism evidence="5 6">
    <name type="scientific">Achromobacter seleniivolatilans</name>
    <dbReference type="NCBI Taxonomy" id="3047478"/>
    <lineage>
        <taxon>Bacteria</taxon>
        <taxon>Pseudomonadati</taxon>
        <taxon>Pseudomonadota</taxon>
        <taxon>Betaproteobacteria</taxon>
        <taxon>Burkholderiales</taxon>
        <taxon>Alcaligenaceae</taxon>
        <taxon>Achromobacter</taxon>
    </lineage>
</organism>
<dbReference type="Pfam" id="PF25917">
    <property type="entry name" value="BSH_RND"/>
    <property type="match status" value="1"/>
</dbReference>
<keyword evidence="2" id="KW-0472">Membrane</keyword>
<protein>
    <submittedName>
        <fullName evidence="5">Efflux RND transporter periplasmic adaptor subunit</fullName>
    </submittedName>
</protein>
<dbReference type="Gene3D" id="2.40.30.170">
    <property type="match status" value="1"/>
</dbReference>
<evidence type="ECO:0000259" key="3">
    <source>
        <dbReference type="Pfam" id="PF25917"/>
    </source>
</evidence>
<evidence type="ECO:0000313" key="6">
    <source>
        <dbReference type="Proteomes" id="UP001234798"/>
    </source>
</evidence>
<sequence>MELMSQHPDFSPTRGAANRKLALAALLVLATIGGLYFYDTQRKTAIAAQTATGGAAAPVPVVAAPVHIKAVPISLQAIGTVVADNQVLVAPEIAGRVTAIHFTSGQHVTAGTPLAQLNDAPIQRELERHRASAMLARANLDRAKRLHGQTMSRADYEQYVAAYAEARAQVAQSEEDAAHRLVRAPFTGTLGVRQVNLGQYVEAGTPIATLTDTRLLHVDFTLPDRYRSALRLGLDVSIASEGSADAPLTGKLTAIDPQIDAGNRALRLRATLGPEAAGKVWPGAFTPISVTLPSGPATVTVPAAAVQSSLAGETVFAVQDDGGNARARLISVQSGARQDGSVALLGTSLRDGELVIVAGQINIQDGSPVLVRQAD</sequence>
<dbReference type="NCBIfam" id="TIGR01730">
    <property type="entry name" value="RND_mfp"/>
    <property type="match status" value="1"/>
</dbReference>
<gene>
    <name evidence="5" type="ORF">RAS12_08080</name>
</gene>
<reference evidence="5 6" key="1">
    <citation type="submission" date="2023-08" db="EMBL/GenBank/DDBJ databases">
        <title>Achromobacter seleniivolatilans sp. nov., isolated from seleniferous soil.</title>
        <authorList>
            <person name="Zhang S."/>
            <person name="Li K."/>
            <person name="Peng J."/>
            <person name="Zhao Q."/>
            <person name="Wang H."/>
            <person name="Guo Y."/>
        </authorList>
    </citation>
    <scope>NUCLEOTIDE SEQUENCE [LARGE SCALE GENOMIC DNA]</scope>
    <source>
        <strain evidence="5 6">R39</strain>
    </source>
</reference>
<evidence type="ECO:0000256" key="1">
    <source>
        <dbReference type="ARBA" id="ARBA00009477"/>
    </source>
</evidence>
<dbReference type="Proteomes" id="UP001234798">
    <property type="component" value="Chromosome"/>
</dbReference>
<name>A0ABY9M5P8_9BURK</name>
<dbReference type="InterPro" id="IPR058792">
    <property type="entry name" value="Beta-barrel_RND_2"/>
</dbReference>
<keyword evidence="6" id="KW-1185">Reference proteome</keyword>